<dbReference type="KEGG" id="lbc:LACBIDRAFT_331376"/>
<protein>
    <submittedName>
        <fullName evidence="2">Predicted protein</fullName>
    </submittedName>
</protein>
<dbReference type="AlphaFoldDB" id="B0DPA9"/>
<sequence>MTDLFAVDLFRRLWLETDMSTSPSDHDHGKGGTDSAATVGKSTGPSYVYYHLYTKLGAFESTQPLYHNDRFIGRIPSKSVTPPRTVASLKRCLCKLEGLSEPDKALVFTPLSSPAPKEDSARLSFHAPSGPGLSEQDPIALVVESEKRIEEITQSDKLPERSDDTDIHYEGDEKAKTSFDETDSSLGRINSLSVAPPHNAGSLKACIAKFEGLVNALYMELFQDVDSDAAMGDTDVISFQGDTYPGSNQGNPVAAIAAFTKRARLLFTCKFCLGYMVINPRMKKALCQRDLGSEGVDICQYVNEEQIMKNEADMQLPIVKAFKRDSSEPIHKYLPPRPKINHSQGQHYLLLLLANELHIQAPVNLLTSTFNTTGHTPLPTRTRKPEFYSIQKAMRSTNLWWLRSRNFWRKLVSREVFVSVALYFHLTGGTDILRQERSKKATPHAADSIFGGSLAYVATAPSRPTQRTLSLNAYLVFSIGTMHFHDSDHQGVNPTPRNEPAPSHWAGPTSACSSTLLDCSSPSRDAFGPTFTLVEDSLSTISARGHRTRREFAPIFHPTSSRKVGECRRTKGPKLIHRAIRHLTRGAKNAVNCYQKDCQPRLLHPACTSRTFISRKFLKDVRWCTNSGKMRGAVKYLALGAFGASRFHPLVVNFTKTPVHLVGWGSLGLWALSFPSFPHPESLHLRHFNMIGASVLASAHHFVASNGVAQSLRSDSDTDNRRVGLFKDDDGPFNDGNDAPDGNLFLPRGCFCKLGHTAPHSSFEVSEGTYDNVRSGSPLFALVLVFTKLHQASPPQPQEKVKIIKVFLFTVPNDEHEVSEAMRNIPFEHAHDPAPYCREGAAHGLGARPQNHSPDACVLDDKLPYCQASSLEPKRGILKKACGSLWTSKVEIGPRLLDTSEREQNDMNKIFSKSLEFENRRRKSWHRLAFDASPQEAIERRIP</sequence>
<dbReference type="GeneID" id="6081444"/>
<feature type="region of interest" description="Disordered" evidence="1">
    <location>
        <begin position="152"/>
        <end position="184"/>
    </location>
</feature>
<evidence type="ECO:0000313" key="3">
    <source>
        <dbReference type="Proteomes" id="UP000001194"/>
    </source>
</evidence>
<dbReference type="HOGENOM" id="CLU_311469_0_0_1"/>
<dbReference type="Proteomes" id="UP000001194">
    <property type="component" value="Unassembled WGS sequence"/>
</dbReference>
<dbReference type="RefSeq" id="XP_001885730.1">
    <property type="nucleotide sequence ID" value="XM_001885695.1"/>
</dbReference>
<gene>
    <name evidence="2" type="ORF">LACBIDRAFT_331376</name>
</gene>
<keyword evidence="3" id="KW-1185">Reference proteome</keyword>
<feature type="compositionally biased region" description="Basic and acidic residues" evidence="1">
    <location>
        <begin position="157"/>
        <end position="179"/>
    </location>
</feature>
<evidence type="ECO:0000313" key="2">
    <source>
        <dbReference type="EMBL" id="EDR03582.1"/>
    </source>
</evidence>
<proteinExistence type="predicted"/>
<feature type="region of interest" description="Disordered" evidence="1">
    <location>
        <begin position="111"/>
        <end position="135"/>
    </location>
</feature>
<organism evidence="3">
    <name type="scientific">Laccaria bicolor (strain S238N-H82 / ATCC MYA-4686)</name>
    <name type="common">Bicoloured deceiver</name>
    <name type="synonym">Laccaria laccata var. bicolor</name>
    <dbReference type="NCBI Taxonomy" id="486041"/>
    <lineage>
        <taxon>Eukaryota</taxon>
        <taxon>Fungi</taxon>
        <taxon>Dikarya</taxon>
        <taxon>Basidiomycota</taxon>
        <taxon>Agaricomycotina</taxon>
        <taxon>Agaricomycetes</taxon>
        <taxon>Agaricomycetidae</taxon>
        <taxon>Agaricales</taxon>
        <taxon>Agaricineae</taxon>
        <taxon>Hydnangiaceae</taxon>
        <taxon>Laccaria</taxon>
    </lineage>
</organism>
<reference evidence="2 3" key="1">
    <citation type="journal article" date="2008" name="Nature">
        <title>The genome of Laccaria bicolor provides insights into mycorrhizal symbiosis.</title>
        <authorList>
            <person name="Martin F."/>
            <person name="Aerts A."/>
            <person name="Ahren D."/>
            <person name="Brun A."/>
            <person name="Danchin E.G.J."/>
            <person name="Duchaussoy F."/>
            <person name="Gibon J."/>
            <person name="Kohler A."/>
            <person name="Lindquist E."/>
            <person name="Pereda V."/>
            <person name="Salamov A."/>
            <person name="Shapiro H.J."/>
            <person name="Wuyts J."/>
            <person name="Blaudez D."/>
            <person name="Buee M."/>
            <person name="Brokstein P."/>
            <person name="Canbaeck B."/>
            <person name="Cohen D."/>
            <person name="Courty P.E."/>
            <person name="Coutinho P.M."/>
            <person name="Delaruelle C."/>
            <person name="Detter J.C."/>
            <person name="Deveau A."/>
            <person name="DiFazio S."/>
            <person name="Duplessis S."/>
            <person name="Fraissinet-Tachet L."/>
            <person name="Lucic E."/>
            <person name="Frey-Klett P."/>
            <person name="Fourrey C."/>
            <person name="Feussner I."/>
            <person name="Gay G."/>
            <person name="Grimwood J."/>
            <person name="Hoegger P.J."/>
            <person name="Jain P."/>
            <person name="Kilaru S."/>
            <person name="Labbe J."/>
            <person name="Lin Y.C."/>
            <person name="Legue V."/>
            <person name="Le Tacon F."/>
            <person name="Marmeisse R."/>
            <person name="Melayah D."/>
            <person name="Montanini B."/>
            <person name="Muratet M."/>
            <person name="Nehls U."/>
            <person name="Niculita-Hirzel H."/>
            <person name="Oudot-Le Secq M.P."/>
            <person name="Peter M."/>
            <person name="Quesneville H."/>
            <person name="Rajashekar B."/>
            <person name="Reich M."/>
            <person name="Rouhier N."/>
            <person name="Schmutz J."/>
            <person name="Yin T."/>
            <person name="Chalot M."/>
            <person name="Henrissat B."/>
            <person name="Kuees U."/>
            <person name="Lucas S."/>
            <person name="Van de Peer Y."/>
            <person name="Podila G.K."/>
            <person name="Polle A."/>
            <person name="Pukkila P.J."/>
            <person name="Richardson P.M."/>
            <person name="Rouze P."/>
            <person name="Sanders I.R."/>
            <person name="Stajich J.E."/>
            <person name="Tunlid A."/>
            <person name="Tuskan G."/>
            <person name="Grigoriev I.V."/>
        </authorList>
    </citation>
    <scope>NUCLEOTIDE SEQUENCE [LARGE SCALE GENOMIC DNA]</scope>
    <source>
        <strain evidence="3">S238N-H82 / ATCC MYA-4686</strain>
    </source>
</reference>
<dbReference type="InParanoid" id="B0DPA9"/>
<evidence type="ECO:0000256" key="1">
    <source>
        <dbReference type="SAM" id="MobiDB-lite"/>
    </source>
</evidence>
<dbReference type="OrthoDB" id="2995174at2759"/>
<accession>B0DPA9</accession>
<name>B0DPA9_LACBS</name>
<dbReference type="EMBL" id="DS547123">
    <property type="protein sequence ID" value="EDR03582.1"/>
    <property type="molecule type" value="Genomic_DNA"/>
</dbReference>